<gene>
    <name evidence="4" type="ORF">PQU92_18470</name>
</gene>
<evidence type="ECO:0000256" key="2">
    <source>
        <dbReference type="PROSITE-ProRule" id="PRU00169"/>
    </source>
</evidence>
<protein>
    <submittedName>
        <fullName evidence="4">Response regulator</fullName>
    </submittedName>
</protein>
<dbReference type="InterPro" id="IPR001789">
    <property type="entry name" value="Sig_transdc_resp-reg_receiver"/>
</dbReference>
<keyword evidence="1 2" id="KW-0597">Phosphoprotein</keyword>
<dbReference type="EMBL" id="JAQQKX010000027">
    <property type="protein sequence ID" value="MDC7685273.1"/>
    <property type="molecule type" value="Genomic_DNA"/>
</dbReference>
<dbReference type="SUPFAM" id="SSF52172">
    <property type="entry name" value="CheY-like"/>
    <property type="match status" value="2"/>
</dbReference>
<dbReference type="CDD" id="cd00156">
    <property type="entry name" value="REC"/>
    <property type="match status" value="1"/>
</dbReference>
<evidence type="ECO:0000313" key="5">
    <source>
        <dbReference type="Proteomes" id="UP001214854"/>
    </source>
</evidence>
<feature type="domain" description="Response regulatory" evidence="3">
    <location>
        <begin position="4"/>
        <end position="123"/>
    </location>
</feature>
<feature type="modified residue" description="4-aspartylphosphate" evidence="2">
    <location>
        <position position="54"/>
    </location>
</feature>
<comment type="caution">
    <text evidence="4">The sequence shown here is derived from an EMBL/GenBank/DDBJ whole genome shotgun (WGS) entry which is preliminary data.</text>
</comment>
<organism evidence="4 5">
    <name type="scientific">Asticcacaulis aquaticus</name>
    <dbReference type="NCBI Taxonomy" id="2984212"/>
    <lineage>
        <taxon>Bacteria</taxon>
        <taxon>Pseudomonadati</taxon>
        <taxon>Pseudomonadota</taxon>
        <taxon>Alphaproteobacteria</taxon>
        <taxon>Caulobacterales</taxon>
        <taxon>Caulobacteraceae</taxon>
        <taxon>Asticcacaulis</taxon>
    </lineage>
</organism>
<dbReference type="SMART" id="SM00448">
    <property type="entry name" value="REC"/>
    <property type="match status" value="2"/>
</dbReference>
<evidence type="ECO:0000259" key="3">
    <source>
        <dbReference type="PROSITE" id="PS50110"/>
    </source>
</evidence>
<dbReference type="InterPro" id="IPR050595">
    <property type="entry name" value="Bact_response_regulator"/>
</dbReference>
<sequence>MTHTALIIEDSAVQANLIGRMVSAQPGWTHLHFPSFREGYEALSYYQVQAVFLDVFVGQFNAINHIDAFRKKTGTAPVVLMTAGSSHEAISDTLHKARQARADFELRKPFNEADIGYIFQQAFQAPTSKERRKTVLVIEDSRTLRTFIKGILEFSGYGVHEAETMEQAFKDVNIARVDAVLCDVFMPGMGGLQGMRHIKKTWPSVPVIAMSAGLDEKVSETEVLKATERLGADAQIAKPFKAEELLATLNAILSSPILLDV</sequence>
<dbReference type="Proteomes" id="UP001214854">
    <property type="component" value="Unassembled WGS sequence"/>
</dbReference>
<dbReference type="PROSITE" id="PS50110">
    <property type="entry name" value="RESPONSE_REGULATORY"/>
    <property type="match status" value="2"/>
</dbReference>
<dbReference type="PANTHER" id="PTHR44591:SF3">
    <property type="entry name" value="RESPONSE REGULATORY DOMAIN-CONTAINING PROTEIN"/>
    <property type="match status" value="1"/>
</dbReference>
<dbReference type="PANTHER" id="PTHR44591">
    <property type="entry name" value="STRESS RESPONSE REGULATOR PROTEIN 1"/>
    <property type="match status" value="1"/>
</dbReference>
<keyword evidence="5" id="KW-1185">Reference proteome</keyword>
<feature type="modified residue" description="4-aspartylphosphate" evidence="2">
    <location>
        <position position="183"/>
    </location>
</feature>
<dbReference type="RefSeq" id="WP_272749775.1">
    <property type="nucleotide sequence ID" value="NZ_JAQQKX010000027.1"/>
</dbReference>
<reference evidence="4 5" key="1">
    <citation type="submission" date="2023-01" db="EMBL/GenBank/DDBJ databases">
        <title>Novel species of the genus Asticcacaulis isolated from rivers.</title>
        <authorList>
            <person name="Lu H."/>
        </authorList>
    </citation>
    <scope>NUCLEOTIDE SEQUENCE [LARGE SCALE GENOMIC DNA]</scope>
    <source>
        <strain evidence="4 5">BYS171W</strain>
    </source>
</reference>
<dbReference type="Pfam" id="PF00072">
    <property type="entry name" value="Response_reg"/>
    <property type="match status" value="1"/>
</dbReference>
<dbReference type="Gene3D" id="3.40.50.2300">
    <property type="match status" value="2"/>
</dbReference>
<accession>A0ABT5HYY7</accession>
<proteinExistence type="predicted"/>
<dbReference type="InterPro" id="IPR011006">
    <property type="entry name" value="CheY-like_superfamily"/>
</dbReference>
<evidence type="ECO:0000256" key="1">
    <source>
        <dbReference type="ARBA" id="ARBA00022553"/>
    </source>
</evidence>
<evidence type="ECO:0000313" key="4">
    <source>
        <dbReference type="EMBL" id="MDC7685273.1"/>
    </source>
</evidence>
<feature type="domain" description="Response regulatory" evidence="3">
    <location>
        <begin position="134"/>
        <end position="253"/>
    </location>
</feature>
<name>A0ABT5HYY7_9CAUL</name>